<dbReference type="AlphaFoldDB" id="G9PD38"/>
<name>G9PD38_9ACTO</name>
<dbReference type="GO" id="GO:0033194">
    <property type="term" value="P:response to hydroperoxide"/>
    <property type="evidence" value="ECO:0007669"/>
    <property type="project" value="TreeGrafter"/>
</dbReference>
<gene>
    <name evidence="2" type="ORF">HMPREF0045_00317</name>
</gene>
<dbReference type="eggNOG" id="COG3022">
    <property type="taxonomic scope" value="Bacteria"/>
</dbReference>
<feature type="region of interest" description="Disordered" evidence="1">
    <location>
        <begin position="104"/>
        <end position="140"/>
    </location>
</feature>
<dbReference type="RefSeq" id="WP_005984870.1">
    <property type="nucleotide sequence ID" value="NZ_JH470338.1"/>
</dbReference>
<dbReference type="PATRIC" id="fig|435830.3.peg.307"/>
<dbReference type="Pfam" id="PF03883">
    <property type="entry name" value="H2O2_YaaD"/>
    <property type="match status" value="1"/>
</dbReference>
<comment type="caution">
    <text evidence="2">The sequence shown here is derived from an EMBL/GenBank/DDBJ whole genome shotgun (WGS) entry which is preliminary data.</text>
</comment>
<evidence type="ECO:0000256" key="1">
    <source>
        <dbReference type="SAM" id="MobiDB-lite"/>
    </source>
</evidence>
<dbReference type="PANTHER" id="PTHR30283:SF4">
    <property type="entry name" value="PEROXIDE STRESS RESISTANCE PROTEIN YAAA"/>
    <property type="match status" value="1"/>
</dbReference>
<keyword evidence="3" id="KW-1185">Reference proteome</keyword>
<dbReference type="OrthoDB" id="3210767at2"/>
<protein>
    <recommendedName>
        <fullName evidence="4">Peroxide stress protein YaaA</fullName>
    </recommendedName>
</protein>
<dbReference type="PANTHER" id="PTHR30283">
    <property type="entry name" value="PEROXIDE STRESS RESPONSE PROTEIN YAAA"/>
    <property type="match status" value="1"/>
</dbReference>
<proteinExistence type="predicted"/>
<evidence type="ECO:0000313" key="3">
    <source>
        <dbReference type="Proteomes" id="UP000003822"/>
    </source>
</evidence>
<evidence type="ECO:0000313" key="2">
    <source>
        <dbReference type="EMBL" id="EHM89652.1"/>
    </source>
</evidence>
<dbReference type="Proteomes" id="UP000003822">
    <property type="component" value="Unassembled WGS sequence"/>
</dbReference>
<dbReference type="GO" id="GO:0005829">
    <property type="term" value="C:cytosol"/>
    <property type="evidence" value="ECO:0007669"/>
    <property type="project" value="TreeGrafter"/>
</dbReference>
<organism evidence="2 3">
    <name type="scientific">Actinomyces graevenitzii C83</name>
    <dbReference type="NCBI Taxonomy" id="435830"/>
    <lineage>
        <taxon>Bacteria</taxon>
        <taxon>Bacillati</taxon>
        <taxon>Actinomycetota</taxon>
        <taxon>Actinomycetes</taxon>
        <taxon>Actinomycetales</taxon>
        <taxon>Actinomycetaceae</taxon>
        <taxon>Actinomyces</taxon>
    </lineage>
</organism>
<feature type="compositionally biased region" description="Low complexity" evidence="1">
    <location>
        <begin position="110"/>
        <end position="132"/>
    </location>
</feature>
<dbReference type="STRING" id="435830.HMPREF0045_00317"/>
<evidence type="ECO:0008006" key="4">
    <source>
        <dbReference type="Google" id="ProtNLM"/>
    </source>
</evidence>
<dbReference type="EMBL" id="ACRN01000001">
    <property type="protein sequence ID" value="EHM89652.1"/>
    <property type="molecule type" value="Genomic_DNA"/>
</dbReference>
<dbReference type="HOGENOM" id="CLU_071581_0_0_11"/>
<sequence length="307" mass="32550">MRILLPPSAGKTTKKSTNHLQLEKLWQAEHLTQTRGQLINDVQNTALLADAAQIFKLGPKNAHEISQNLEIYDAPALAAWQLYDGVLYEAAKFAQIFSSGALAQGGQGQGSQSQDAQHQGGQHPAGQYQGAQCQADQPQGGQGQLEELTLVFSALFGPVRLTDLITPHRLSGSVKLPGQGAVSSIWSKPLKELLAQQLSGHVVVDLRSAEYGAMYRPSRGGECLTLNIAVAKVNPATGKRSVVSHWAKHTRGLLAGALLEAVAAGQLAANEGDVDEILQVAAGLEGVKEVEITPLDARGQAKVTLVL</sequence>
<dbReference type="InterPro" id="IPR005583">
    <property type="entry name" value="YaaA"/>
</dbReference>
<accession>G9PD38</accession>
<reference evidence="2 3" key="1">
    <citation type="submission" date="2011-10" db="EMBL/GenBank/DDBJ databases">
        <title>The Genome Sequence of Actinomyces graevenitzii C83.</title>
        <authorList>
            <consortium name="The Broad Institute Genome Sequencing Platform"/>
            <consortium name="The Broad Institute Genome Sequencing Center for Infectious Disease"/>
            <person name="Earl A."/>
            <person name="Ward D."/>
            <person name="Feldgarden M."/>
            <person name="Gevers D."/>
            <person name="Sibley C.D."/>
            <person name="Field T.R."/>
            <person name="Grinwis M."/>
            <person name="Eshaghurshan C.S."/>
            <person name="Surette M.G."/>
            <person name="Young S.K."/>
            <person name="Zeng Q."/>
            <person name="Gargeya S."/>
            <person name="Fitzgerald M."/>
            <person name="Haas B."/>
            <person name="Abouelleil A."/>
            <person name="Alvarado L."/>
            <person name="Arachchi H.M."/>
            <person name="Berlin A."/>
            <person name="Brown A."/>
            <person name="Chapman S.B."/>
            <person name="Chen Z."/>
            <person name="Dunbar C."/>
            <person name="Freedman E."/>
            <person name="Gearin G."/>
            <person name="Goldberg J."/>
            <person name="Griggs A."/>
            <person name="Gujja S."/>
            <person name="Heiman D."/>
            <person name="Howarth C."/>
            <person name="Larson L."/>
            <person name="Lui A."/>
            <person name="MacDonald P.J.P."/>
            <person name="Montmayeur A."/>
            <person name="Murphy C."/>
            <person name="Neiman D."/>
            <person name="Pearson M."/>
            <person name="Priest M."/>
            <person name="Roberts A."/>
            <person name="Saif S."/>
            <person name="Shea T."/>
            <person name="Shenoy N."/>
            <person name="Sisk P."/>
            <person name="Stolte C."/>
            <person name="Sykes S."/>
            <person name="Wortman J."/>
            <person name="Nusbaum C."/>
            <person name="Birren B."/>
        </authorList>
    </citation>
    <scope>NUCLEOTIDE SEQUENCE [LARGE SCALE GENOMIC DNA]</scope>
    <source>
        <strain evidence="2 3">C83</strain>
    </source>
</reference>